<keyword evidence="3" id="KW-1185">Reference proteome</keyword>
<evidence type="ECO:0000256" key="1">
    <source>
        <dbReference type="SAM" id="MobiDB-lite"/>
    </source>
</evidence>
<reference evidence="2" key="1">
    <citation type="journal article" date="2022" name="Int. J. Mol. Sci.">
        <title>Draft Genome of Tanacetum Coccineum: Genomic Comparison of Closely Related Tanacetum-Family Plants.</title>
        <authorList>
            <person name="Yamashiro T."/>
            <person name="Shiraishi A."/>
            <person name="Nakayama K."/>
            <person name="Satake H."/>
        </authorList>
    </citation>
    <scope>NUCLEOTIDE SEQUENCE</scope>
</reference>
<evidence type="ECO:0000313" key="2">
    <source>
        <dbReference type="EMBL" id="GJT92799.1"/>
    </source>
</evidence>
<feature type="compositionally biased region" description="Basic and acidic residues" evidence="1">
    <location>
        <begin position="1"/>
        <end position="18"/>
    </location>
</feature>
<evidence type="ECO:0000313" key="3">
    <source>
        <dbReference type="Proteomes" id="UP001151760"/>
    </source>
</evidence>
<protein>
    <submittedName>
        <fullName evidence="2">Uncharacterized protein</fullName>
    </submittedName>
</protein>
<proteinExistence type="predicted"/>
<gene>
    <name evidence="2" type="ORF">Tco_1081644</name>
</gene>
<organism evidence="2 3">
    <name type="scientific">Tanacetum coccineum</name>
    <dbReference type="NCBI Taxonomy" id="301880"/>
    <lineage>
        <taxon>Eukaryota</taxon>
        <taxon>Viridiplantae</taxon>
        <taxon>Streptophyta</taxon>
        <taxon>Embryophyta</taxon>
        <taxon>Tracheophyta</taxon>
        <taxon>Spermatophyta</taxon>
        <taxon>Magnoliopsida</taxon>
        <taxon>eudicotyledons</taxon>
        <taxon>Gunneridae</taxon>
        <taxon>Pentapetalae</taxon>
        <taxon>asterids</taxon>
        <taxon>campanulids</taxon>
        <taxon>Asterales</taxon>
        <taxon>Asteraceae</taxon>
        <taxon>Asteroideae</taxon>
        <taxon>Anthemideae</taxon>
        <taxon>Anthemidinae</taxon>
        <taxon>Tanacetum</taxon>
    </lineage>
</organism>
<comment type="caution">
    <text evidence="2">The sequence shown here is derived from an EMBL/GenBank/DDBJ whole genome shotgun (WGS) entry which is preliminary data.</text>
</comment>
<accession>A0ABQ5HYA5</accession>
<name>A0ABQ5HYA5_9ASTR</name>
<dbReference type="EMBL" id="BQNB010020144">
    <property type="protein sequence ID" value="GJT92799.1"/>
    <property type="molecule type" value="Genomic_DNA"/>
</dbReference>
<feature type="region of interest" description="Disordered" evidence="1">
    <location>
        <begin position="1"/>
        <end position="58"/>
    </location>
</feature>
<reference evidence="2" key="2">
    <citation type="submission" date="2022-01" db="EMBL/GenBank/DDBJ databases">
        <authorList>
            <person name="Yamashiro T."/>
            <person name="Shiraishi A."/>
            <person name="Satake H."/>
            <person name="Nakayama K."/>
        </authorList>
    </citation>
    <scope>NUCLEOTIDE SEQUENCE</scope>
</reference>
<sequence length="83" mass="9772">MIKGEYGGRRRKDEEGMRMGKRIGRGVEGETRRRRNTRVSVNKRGEKGGRREEERMEEKGVVRRWGERVEGENRHTMIATLNS</sequence>
<feature type="compositionally biased region" description="Basic and acidic residues" evidence="1">
    <location>
        <begin position="43"/>
        <end position="58"/>
    </location>
</feature>
<dbReference type="Proteomes" id="UP001151760">
    <property type="component" value="Unassembled WGS sequence"/>
</dbReference>